<dbReference type="PANTHER" id="PTHR30468">
    <property type="entry name" value="ALPHA-KETOGLUTARATE-DEPENDENT SULFONATE DIOXYGENASE"/>
    <property type="match status" value="1"/>
</dbReference>
<evidence type="ECO:0000256" key="3">
    <source>
        <dbReference type="ARBA" id="ARBA00022964"/>
    </source>
</evidence>
<dbReference type="Gene3D" id="3.60.130.10">
    <property type="entry name" value="Clavaminate synthase-like"/>
    <property type="match status" value="1"/>
</dbReference>
<dbReference type="Pfam" id="PF02668">
    <property type="entry name" value="TauD"/>
    <property type="match status" value="1"/>
</dbReference>
<comment type="caution">
    <text evidence="7">The sequence shown here is derived from an EMBL/GenBank/DDBJ whole genome shotgun (WGS) entry which is preliminary data.</text>
</comment>
<dbReference type="InterPro" id="IPR042098">
    <property type="entry name" value="TauD-like_sf"/>
</dbReference>
<dbReference type="AlphaFoldDB" id="A0A2P2ED38"/>
<keyword evidence="4 7" id="KW-0560">Oxidoreductase</keyword>
<dbReference type="SUPFAM" id="SSF51197">
    <property type="entry name" value="Clavaminate synthase-like"/>
    <property type="match status" value="1"/>
</dbReference>
<dbReference type="GO" id="GO:0046872">
    <property type="term" value="F:metal ion binding"/>
    <property type="evidence" value="ECO:0007669"/>
    <property type="project" value="UniProtKB-KW"/>
</dbReference>
<keyword evidence="5" id="KW-0408">Iron</keyword>
<gene>
    <name evidence="7" type="primary">tauD_2</name>
    <name evidence="7" type="ORF">PbB2_02668</name>
</gene>
<dbReference type="EMBL" id="BFBR01000009">
    <property type="protein sequence ID" value="GBF58977.1"/>
    <property type="molecule type" value="Genomic_DNA"/>
</dbReference>
<protein>
    <submittedName>
        <fullName evidence="7">Alpha-ketoglutarate-dependent taurine dioxygenase</fullName>
        <ecNumber evidence="7">1.14.11.17</ecNumber>
    </submittedName>
</protein>
<reference evidence="7" key="1">
    <citation type="journal article" date="2018" name="Genome Announc.">
        <title>Draft Genome Sequence of "Candidatus Phycosocius bacilliformis," an Alphaproteobacterial Ectosymbiont of the Hydrocarbon-Producing Green Alga Botryococcus braunii.</title>
        <authorList>
            <person name="Tanabe Y."/>
            <person name="Yamaguchi H."/>
            <person name="Watanabe M.M."/>
        </authorList>
    </citation>
    <scope>NUCLEOTIDE SEQUENCE [LARGE SCALE GENOMIC DNA]</scope>
    <source>
        <strain evidence="7">BOTRYCO-2</strain>
    </source>
</reference>
<dbReference type="RefSeq" id="WP_108985837.1">
    <property type="nucleotide sequence ID" value="NZ_BFBR01000009.1"/>
</dbReference>
<comment type="similarity">
    <text evidence="1">Belongs to the TfdA dioxygenase family.</text>
</comment>
<evidence type="ECO:0000259" key="6">
    <source>
        <dbReference type="Pfam" id="PF02668"/>
    </source>
</evidence>
<evidence type="ECO:0000256" key="2">
    <source>
        <dbReference type="ARBA" id="ARBA00022723"/>
    </source>
</evidence>
<dbReference type="PANTHER" id="PTHR30468:SF1">
    <property type="entry name" value="ALPHA-KETOGLUTARATE-DEPENDENT SULFONATE DIOXYGENASE"/>
    <property type="match status" value="1"/>
</dbReference>
<dbReference type="OrthoDB" id="7209371at2"/>
<sequence>MGILENVRAEDLASNLTITRLGPLLGAEVHGVDLRKPISAETFKALRSALTQHKVLVLRDQDITHEQHKAFGALFGELEGHPVTTSVPGHPEILVIEAADGLKITDAILPIARPANKWHTDVTFREKPSFAGVLKARVLPPVGGDTLFADTAAIYEDLPPEVKTRIETLNAEHDILQSYGYRVSDDKAAQLRREHPPQIHPVVCRHPDTGAKHLFVNHVFTTRILGLDGFESKRLLDYLIDRVKAPEYQVRVRWSPNAIVIWDNWATQHYAILDYWPHERIMERVTVSGKVRPTR</sequence>
<evidence type="ECO:0000256" key="5">
    <source>
        <dbReference type="ARBA" id="ARBA00023004"/>
    </source>
</evidence>
<name>A0A2P2ED38_9PROT</name>
<keyword evidence="2" id="KW-0479">Metal-binding</keyword>
<dbReference type="EC" id="1.14.11.17" evidence="7"/>
<evidence type="ECO:0000256" key="4">
    <source>
        <dbReference type="ARBA" id="ARBA00023002"/>
    </source>
</evidence>
<dbReference type="Proteomes" id="UP000245086">
    <property type="component" value="Unassembled WGS sequence"/>
</dbReference>
<accession>A0A2P2ED38</accession>
<feature type="domain" description="TauD/TfdA-like" evidence="6">
    <location>
        <begin position="18"/>
        <end position="286"/>
    </location>
</feature>
<proteinExistence type="inferred from homology"/>
<evidence type="ECO:0000256" key="1">
    <source>
        <dbReference type="ARBA" id="ARBA00005896"/>
    </source>
</evidence>
<keyword evidence="3 7" id="KW-0223">Dioxygenase</keyword>
<dbReference type="GO" id="GO:0005737">
    <property type="term" value="C:cytoplasm"/>
    <property type="evidence" value="ECO:0007669"/>
    <property type="project" value="TreeGrafter"/>
</dbReference>
<dbReference type="InterPro" id="IPR051323">
    <property type="entry name" value="AtsK-like"/>
</dbReference>
<organism evidence="7 8">
    <name type="scientific">Candidatus Phycosocius bacilliformis</name>
    <dbReference type="NCBI Taxonomy" id="1445552"/>
    <lineage>
        <taxon>Bacteria</taxon>
        <taxon>Pseudomonadati</taxon>
        <taxon>Pseudomonadota</taxon>
        <taxon>Alphaproteobacteria</taxon>
        <taxon>Caulobacterales</taxon>
        <taxon>Caulobacterales incertae sedis</taxon>
        <taxon>Candidatus Phycosocius</taxon>
    </lineage>
</organism>
<dbReference type="InterPro" id="IPR003819">
    <property type="entry name" value="TauD/TfdA-like"/>
</dbReference>
<evidence type="ECO:0000313" key="8">
    <source>
        <dbReference type="Proteomes" id="UP000245086"/>
    </source>
</evidence>
<keyword evidence="8" id="KW-1185">Reference proteome</keyword>
<dbReference type="GO" id="GO:0000908">
    <property type="term" value="F:taurine dioxygenase activity"/>
    <property type="evidence" value="ECO:0007669"/>
    <property type="project" value="UniProtKB-EC"/>
</dbReference>
<evidence type="ECO:0000313" key="7">
    <source>
        <dbReference type="EMBL" id="GBF58977.1"/>
    </source>
</evidence>